<sequence>MQLRRHDRIVGQSQLTHHPLGGAADIVDCTADQGVLRIDPIAPQAARQVQAAGAHRIVHQHSHRARGGQRDHRAAGRVADATGGRITVTDGGTPMRLLETRPQLACLRALLWAQAVGRIGDPVELILGDAGELQHGRRPLPGVPVEQTAPGSHRGAGGGVAEQPQPDVFAE</sequence>
<evidence type="ECO:0000313" key="2">
    <source>
        <dbReference type="EMBL" id="MPM63971.1"/>
    </source>
</evidence>
<feature type="region of interest" description="Disordered" evidence="1">
    <location>
        <begin position="137"/>
        <end position="171"/>
    </location>
</feature>
<evidence type="ECO:0000256" key="1">
    <source>
        <dbReference type="SAM" id="MobiDB-lite"/>
    </source>
</evidence>
<protein>
    <submittedName>
        <fullName evidence="2">Uncharacterized protein</fullName>
    </submittedName>
</protein>
<dbReference type="EMBL" id="VSSQ01019706">
    <property type="protein sequence ID" value="MPM63971.1"/>
    <property type="molecule type" value="Genomic_DNA"/>
</dbReference>
<name>A0A645BHE0_9ZZZZ</name>
<reference evidence="2" key="1">
    <citation type="submission" date="2019-08" db="EMBL/GenBank/DDBJ databases">
        <authorList>
            <person name="Kucharzyk K."/>
            <person name="Murdoch R.W."/>
            <person name="Higgins S."/>
            <person name="Loffler F."/>
        </authorList>
    </citation>
    <scope>NUCLEOTIDE SEQUENCE</scope>
</reference>
<accession>A0A645BHE0</accession>
<proteinExistence type="predicted"/>
<comment type="caution">
    <text evidence="2">The sequence shown here is derived from an EMBL/GenBank/DDBJ whole genome shotgun (WGS) entry which is preliminary data.</text>
</comment>
<organism evidence="2">
    <name type="scientific">bioreactor metagenome</name>
    <dbReference type="NCBI Taxonomy" id="1076179"/>
    <lineage>
        <taxon>unclassified sequences</taxon>
        <taxon>metagenomes</taxon>
        <taxon>ecological metagenomes</taxon>
    </lineage>
</organism>
<dbReference type="AlphaFoldDB" id="A0A645BHE0"/>
<gene>
    <name evidence="2" type="ORF">SDC9_110856</name>
</gene>